<keyword evidence="3" id="KW-1185">Reference proteome</keyword>
<reference evidence="2" key="1">
    <citation type="submission" date="2022-07" db="EMBL/GenBank/DDBJ databases">
        <authorList>
            <person name="Trinca V."/>
            <person name="Uliana J.V.C."/>
            <person name="Torres T.T."/>
            <person name="Ward R.J."/>
            <person name="Monesi N."/>
        </authorList>
    </citation>
    <scope>NUCLEOTIDE SEQUENCE</scope>
    <source>
        <strain evidence="2">HSMRA1968</strain>
        <tissue evidence="2">Whole embryos</tissue>
    </source>
</reference>
<organism evidence="2 3">
    <name type="scientific">Pseudolycoriella hygida</name>
    <dbReference type="NCBI Taxonomy" id="35572"/>
    <lineage>
        <taxon>Eukaryota</taxon>
        <taxon>Metazoa</taxon>
        <taxon>Ecdysozoa</taxon>
        <taxon>Arthropoda</taxon>
        <taxon>Hexapoda</taxon>
        <taxon>Insecta</taxon>
        <taxon>Pterygota</taxon>
        <taxon>Neoptera</taxon>
        <taxon>Endopterygota</taxon>
        <taxon>Diptera</taxon>
        <taxon>Nematocera</taxon>
        <taxon>Sciaroidea</taxon>
        <taxon>Sciaridae</taxon>
        <taxon>Pseudolycoriella</taxon>
    </lineage>
</organism>
<dbReference type="OrthoDB" id="413402at2759"/>
<dbReference type="EMBL" id="WJQU01002079">
    <property type="protein sequence ID" value="KAJ6633349.1"/>
    <property type="molecule type" value="Genomic_DNA"/>
</dbReference>
<name>A0A9Q0MNA1_9DIPT</name>
<feature type="chain" id="PRO_5040507498" evidence="1">
    <location>
        <begin position="21"/>
        <end position="50"/>
    </location>
</feature>
<feature type="signal peptide" evidence="1">
    <location>
        <begin position="1"/>
        <end position="20"/>
    </location>
</feature>
<sequence length="50" mass="5558">MVALIVFSTVFFSSFLGSSAAEMNTNLTSITWAHAVNNQAFLESVLKEFW</sequence>
<gene>
    <name evidence="2" type="ORF">Bhyg_15986</name>
</gene>
<accession>A0A9Q0MNA1</accession>
<keyword evidence="1" id="KW-0732">Signal</keyword>
<proteinExistence type="predicted"/>
<evidence type="ECO:0000313" key="3">
    <source>
        <dbReference type="Proteomes" id="UP001151699"/>
    </source>
</evidence>
<protein>
    <submittedName>
        <fullName evidence="2">Uncharacterized protein</fullName>
    </submittedName>
</protein>
<dbReference type="Proteomes" id="UP001151699">
    <property type="component" value="Unassembled WGS sequence"/>
</dbReference>
<dbReference type="AlphaFoldDB" id="A0A9Q0MNA1"/>
<evidence type="ECO:0000256" key="1">
    <source>
        <dbReference type="SAM" id="SignalP"/>
    </source>
</evidence>
<evidence type="ECO:0000313" key="2">
    <source>
        <dbReference type="EMBL" id="KAJ6633349.1"/>
    </source>
</evidence>
<comment type="caution">
    <text evidence="2">The sequence shown here is derived from an EMBL/GenBank/DDBJ whole genome shotgun (WGS) entry which is preliminary data.</text>
</comment>